<feature type="signal peptide" evidence="5">
    <location>
        <begin position="1"/>
        <end position="18"/>
    </location>
</feature>
<feature type="transmembrane region" description="Helical" evidence="4">
    <location>
        <begin position="1489"/>
        <end position="1513"/>
    </location>
</feature>
<keyword evidence="5" id="KW-0732">Signal</keyword>
<accession>A0ABN8NRE3</accession>
<feature type="transmembrane region" description="Helical" evidence="4">
    <location>
        <begin position="509"/>
        <end position="535"/>
    </location>
</feature>
<name>A0ABN8NRE3_9CNID</name>
<evidence type="ECO:0000256" key="4">
    <source>
        <dbReference type="SAM" id="Phobius"/>
    </source>
</evidence>
<gene>
    <name evidence="6" type="ORF">PLOB_00027278</name>
</gene>
<feature type="transmembrane region" description="Helical" evidence="4">
    <location>
        <begin position="464"/>
        <end position="488"/>
    </location>
</feature>
<keyword evidence="4" id="KW-0472">Membrane</keyword>
<dbReference type="Proteomes" id="UP001159405">
    <property type="component" value="Unassembled WGS sequence"/>
</dbReference>
<feature type="transmembrane region" description="Helical" evidence="4">
    <location>
        <begin position="974"/>
        <end position="997"/>
    </location>
</feature>
<dbReference type="PANTHER" id="PTHR48043:SF145">
    <property type="entry name" value="FI06409P-RELATED"/>
    <property type="match status" value="1"/>
</dbReference>
<dbReference type="EMBL" id="CALNXK010000033">
    <property type="protein sequence ID" value="CAH3119280.1"/>
    <property type="molecule type" value="Genomic_DNA"/>
</dbReference>
<dbReference type="Gene3D" id="3.40.50.2000">
    <property type="entry name" value="Glycogen Phosphorylase B"/>
    <property type="match status" value="7"/>
</dbReference>
<keyword evidence="4" id="KW-1133">Transmembrane helix</keyword>
<feature type="transmembrane region" description="Helical" evidence="4">
    <location>
        <begin position="1018"/>
        <end position="1037"/>
    </location>
</feature>
<protein>
    <recommendedName>
        <fullName evidence="8">UDP-glycosyltransferases domain-containing protein</fullName>
    </recommendedName>
</protein>
<proteinExistence type="inferred from homology"/>
<keyword evidence="7" id="KW-1185">Reference proteome</keyword>
<evidence type="ECO:0000256" key="1">
    <source>
        <dbReference type="ARBA" id="ARBA00009995"/>
    </source>
</evidence>
<keyword evidence="4" id="KW-0812">Transmembrane</keyword>
<evidence type="ECO:0000313" key="6">
    <source>
        <dbReference type="EMBL" id="CAH3119280.1"/>
    </source>
</evidence>
<evidence type="ECO:0000256" key="2">
    <source>
        <dbReference type="ARBA" id="ARBA00022676"/>
    </source>
</evidence>
<dbReference type="InterPro" id="IPR002213">
    <property type="entry name" value="UDP_glucos_trans"/>
</dbReference>
<dbReference type="SUPFAM" id="SSF53756">
    <property type="entry name" value="UDP-Glycosyltransferase/glycogen phosphorylase"/>
    <property type="match status" value="4"/>
</dbReference>
<reference evidence="6 7" key="1">
    <citation type="submission" date="2022-05" db="EMBL/GenBank/DDBJ databases">
        <authorList>
            <consortium name="Genoscope - CEA"/>
            <person name="William W."/>
        </authorList>
    </citation>
    <scope>NUCLEOTIDE SEQUENCE [LARGE SCALE GENOMIC DNA]</scope>
</reference>
<keyword evidence="3" id="KW-0808">Transferase</keyword>
<organism evidence="6 7">
    <name type="scientific">Porites lobata</name>
    <dbReference type="NCBI Taxonomy" id="104759"/>
    <lineage>
        <taxon>Eukaryota</taxon>
        <taxon>Metazoa</taxon>
        <taxon>Cnidaria</taxon>
        <taxon>Anthozoa</taxon>
        <taxon>Hexacorallia</taxon>
        <taxon>Scleractinia</taxon>
        <taxon>Fungiina</taxon>
        <taxon>Poritidae</taxon>
        <taxon>Porites</taxon>
    </lineage>
</organism>
<evidence type="ECO:0000256" key="5">
    <source>
        <dbReference type="SAM" id="SignalP"/>
    </source>
</evidence>
<comment type="similarity">
    <text evidence="1">Belongs to the UDP-glycosyltransferase family.</text>
</comment>
<evidence type="ECO:0000256" key="3">
    <source>
        <dbReference type="ARBA" id="ARBA00022679"/>
    </source>
</evidence>
<feature type="transmembrane region" description="Helical" evidence="4">
    <location>
        <begin position="1574"/>
        <end position="1595"/>
    </location>
</feature>
<comment type="caution">
    <text evidence="6">The sequence shown here is derived from an EMBL/GenBank/DDBJ whole genome shotgun (WGS) entry which is preliminary data.</text>
</comment>
<evidence type="ECO:0000313" key="7">
    <source>
        <dbReference type="Proteomes" id="UP001159405"/>
    </source>
</evidence>
<dbReference type="InterPro" id="IPR050271">
    <property type="entry name" value="UDP-glycosyltransferase"/>
</dbReference>
<feature type="transmembrane region" description="Helical" evidence="4">
    <location>
        <begin position="2013"/>
        <end position="2036"/>
    </location>
</feature>
<dbReference type="CDD" id="cd03784">
    <property type="entry name" value="GT1_Gtf-like"/>
    <property type="match status" value="4"/>
</dbReference>
<feature type="chain" id="PRO_5046647778" description="UDP-glycosyltransferases domain-containing protein" evidence="5">
    <location>
        <begin position="19"/>
        <end position="2054"/>
    </location>
</feature>
<dbReference type="PANTHER" id="PTHR48043">
    <property type="entry name" value="EG:EG0003.4 PROTEIN-RELATED"/>
    <property type="match status" value="1"/>
</dbReference>
<keyword evidence="2" id="KW-0328">Glycosyltransferase</keyword>
<sequence>MALSWLFLLMLGASCVSSARIAGFHMIGGSQYINTKLVLEELASRGHEVTLVVPSSQKIKPSEKVPHKIYQVPYQPNWIEDLMNKYLLQGHQFQYMFKFMETLVGLCEAALNSSEVLEQLRGFYLIIYDNLAFCGPLIGEHLGLQKVEFLPLPPSGDLLHRTPRPISYTSYLWVGLTDKMSFFERLLSLGAYIGGEVMVYRAITRPFNTLKVKYNIKPDIDFRDSACDTQLLIMTADFAVEYPQPLLPDQVMVGPLTVKEAKPLPPDLEEFVSSSGGNGFIVVSFGSNVGTLSQATVDTLAEAFGKLKQQVVWKLQGYIPPSVSPNIKIVKWLPQIDLLGHKDIKAFVSHAGHNSVYESTYHGVPLVAFPLFSDQPANAKKITHLGLGLRVDHQNFTAQEMFEKIELVIKEPRFKAKAIHISGLIKDRKRTPLQETGDWIEYVLRHGGARHLRAQVFNIPWYQYYLLDVIAFLVAMVTFVVMVIRLACHCICRKKKGTRSAKLDMLLKMVVLSLLLLLLAVNTASLAKIAGFAAVGGSGYINMRNIMEELASRGHEVVLVVPSSRKLKPTDRLSLKSHKIYQVPYKPGFEEEMIRLDIEGRTFQFFMKMNEVLSTLCESVLNSTEILKELEGFDLIIYDGISNGAVLIGEKFDIPRVEILPDPPNVPFGGFAHMIPMPVSYVPQLITEFSNEMTFVERVLNLGAYLVSKLGVSLLSYRKMDALKVKYNIKPERSFEEALADAEMVIIGADFAVEYPQPLLPGQVMVGALNVKTAKPLPPELEKFVSASREHGFIIVSFGTNVASLPKAEVDMLAEAFGKLKQRVVWKVKGYIPSSLSPNIKALEWLPQNDLLGHKNIKAFVSHVGHNSLYESAYHGVPVVAFPLFGDQYSNAKKIAHLGLGLSVHHRTTSVQQVVETIETVVSEPRFKSNAMHISGLLKDRQRTPLQETADWIEYVLRHGGARHLRAQVLNIPWYQYYLLDVIASLVAMITLVFMVIRLTCSCICRKKKGTRSAKLDMLTKMVMLSLLLLLLAVNSASSAKVAGFVAIGGSGYINMRHIMEELASRGREVALVAPSSRKLKPTDRLPLKSHMIYQVPYKPGFEEETIRLDLEGRTFQFFLKMNEVMSTLCESVLNSTEIFKELEGFDLIIYDSISNGGVLIGEKLDIPRVEILPAPPNVPFAFAHMIPMPVSYVPQLITGFSDEMTFLERVLNLGTYLVIKLAFSLVSYRKMDALKVKYNIKPERSFQEALADAEMVIIGADFAVEYPQPLLPGQVMVGALNVKTAKPLPPELEKFVSASGERGFIIVSFGTNVASLPKVEVDMLAEAFGKLKQRVVWRVKGYIPSSLSPNIKALEWLPQNDLLGHKNIKAFVSHVGHNSLYESAYHGVPVVAFPLFADQHSNAKKIVHLGLGLSVHHRTTSVQQVVETIETVVSEPRFKSNAMHISGLLQDRRRTPLQETADWIEYVLRHGGARHLRAQVLNIPWYQYYLLDVIAFIVAIVTFVVMVIRLMYKCMCRVCCKRGESKTKKDEAERRKRRSSALPFFTDWIKVLIKTGISYLYCWVWSLPVMHPTLLSLLLLLLAVNSASSAKVALVVPSSRKLKPTDRLPLKSHKIYKVPYKPGFEEEMIRLELEGRTFQFFMKMNEILSTLCESVLNSTEIFKELEGFDLIIYDSISNGGVLIGEKLDIQRVEIMPGPPNNPFGFAQMIPMPVSYVPQLITGFSDEMTFVERVLNLGAYLVFKLGVTLISYRKMGALKVKYNIKPERSFQEALADAEMVIIGADFAVEYPQPLLPGQVMVGALNVKTAKPLPSELEKFVSNSGEHGFIIVSFGTNVASLPKAEVDMLAEAFGKLKQSVVWRVKGYIPSTLSPNIKALEWLPQNDLLGHKNIKAFVSHVGHNSLYESAYHGVPVVAFPLFGDQHSNAKKIVHLGLGLSVHHRTTNVHQVVETIETVIAEPRFKSNALHISGLLRDRRRSPLQETADWIEYVLRHGGARHLRAQVLNIPWYQYYLLDVIAFLVAIVTLVVIVIRLMYKCLCRVCCKRGESKTKKE</sequence>
<evidence type="ECO:0008006" key="8">
    <source>
        <dbReference type="Google" id="ProtNLM"/>
    </source>
</evidence>
<dbReference type="Pfam" id="PF00201">
    <property type="entry name" value="UDPGT"/>
    <property type="match status" value="4"/>
</dbReference>